<name>A0A9D1PW27_9BACT</name>
<dbReference type="EMBL" id="DXHV01000007">
    <property type="protein sequence ID" value="HIV99652.1"/>
    <property type="molecule type" value="Genomic_DNA"/>
</dbReference>
<organism evidence="1 2">
    <name type="scientific">Candidatus Desulfovibrio intestinipullorum</name>
    <dbReference type="NCBI Taxonomy" id="2838536"/>
    <lineage>
        <taxon>Bacteria</taxon>
        <taxon>Pseudomonadati</taxon>
        <taxon>Thermodesulfobacteriota</taxon>
        <taxon>Desulfovibrionia</taxon>
        <taxon>Desulfovibrionales</taxon>
        <taxon>Desulfovibrionaceae</taxon>
        <taxon>Desulfovibrio</taxon>
    </lineage>
</organism>
<accession>A0A9D1PW27</accession>
<evidence type="ECO:0000313" key="1">
    <source>
        <dbReference type="EMBL" id="HIV99652.1"/>
    </source>
</evidence>
<reference evidence="1" key="2">
    <citation type="submission" date="2021-04" db="EMBL/GenBank/DDBJ databases">
        <authorList>
            <person name="Gilroy R."/>
        </authorList>
    </citation>
    <scope>NUCLEOTIDE SEQUENCE</scope>
    <source>
        <strain evidence="1">ChiHecec2B26-446</strain>
    </source>
</reference>
<proteinExistence type="predicted"/>
<sequence>MNTERLLLRRKLIDFLYATCPDLTEALKSTRHVYPGTQGPYHREDSVWSHTLLVLQSALEQEDYDTEHILCALVHDFAKPCTAVVRPAKQGPGKRYSFHEHGPKGTQAAVDFLTALRHSWPGLVSDEEIARIAACVSSHIAFYDLDNARDALRFCNGDTMYCASLLRLLYCDNQGSILDPETPTFHKNQRLLDTTWSLLATLPEQTQEAELTAGPGIHLVCGPNARARKLFCEQAAKDRTILLSPPADPAGHSRDECFFSTREGFPGRHQKLIRKKAGEGLFITGCLCSRHPRRSLANILHEMVPGQPITCTFVLSPSEKPWIPEVPEPSARDGLPHPVPRLTMPCMLHEPRLSGARIVLVCPDKS</sequence>
<dbReference type="SUPFAM" id="SSF109604">
    <property type="entry name" value="HD-domain/PDEase-like"/>
    <property type="match status" value="1"/>
</dbReference>
<comment type="caution">
    <text evidence="1">The sequence shown here is derived from an EMBL/GenBank/DDBJ whole genome shotgun (WGS) entry which is preliminary data.</text>
</comment>
<dbReference type="Gene3D" id="1.10.3090.10">
    <property type="entry name" value="cca-adding enzyme, domain 2"/>
    <property type="match status" value="1"/>
</dbReference>
<dbReference type="Proteomes" id="UP000886752">
    <property type="component" value="Unassembled WGS sequence"/>
</dbReference>
<reference evidence="1" key="1">
    <citation type="journal article" date="2021" name="PeerJ">
        <title>Extensive microbial diversity within the chicken gut microbiome revealed by metagenomics and culture.</title>
        <authorList>
            <person name="Gilroy R."/>
            <person name="Ravi A."/>
            <person name="Getino M."/>
            <person name="Pursley I."/>
            <person name="Horton D.L."/>
            <person name="Alikhan N.F."/>
            <person name="Baker D."/>
            <person name="Gharbi K."/>
            <person name="Hall N."/>
            <person name="Watson M."/>
            <person name="Adriaenssens E.M."/>
            <person name="Foster-Nyarko E."/>
            <person name="Jarju S."/>
            <person name="Secka A."/>
            <person name="Antonio M."/>
            <person name="Oren A."/>
            <person name="Chaudhuri R.R."/>
            <person name="La Ragione R."/>
            <person name="Hildebrand F."/>
            <person name="Pallen M.J."/>
        </authorList>
    </citation>
    <scope>NUCLEOTIDE SEQUENCE</scope>
    <source>
        <strain evidence="1">ChiHecec2B26-446</strain>
    </source>
</reference>
<gene>
    <name evidence="1" type="ORF">H9894_00425</name>
</gene>
<evidence type="ECO:0008006" key="3">
    <source>
        <dbReference type="Google" id="ProtNLM"/>
    </source>
</evidence>
<dbReference type="AlphaFoldDB" id="A0A9D1PW27"/>
<evidence type="ECO:0000313" key="2">
    <source>
        <dbReference type="Proteomes" id="UP000886752"/>
    </source>
</evidence>
<protein>
    <recommendedName>
        <fullName evidence="3">HD domain-containing protein</fullName>
    </recommendedName>
</protein>